<comment type="cofactor">
    <cofactor evidence="1 14">
        <name>FAD</name>
        <dbReference type="ChEBI" id="CHEBI:57692"/>
    </cofactor>
</comment>
<keyword evidence="4" id="KW-0004">4Fe-4S</keyword>
<keyword evidence="8 14" id="KW-0249">Electron transport</keyword>
<dbReference type="Proteomes" id="UP000238220">
    <property type="component" value="Unassembled WGS sequence"/>
</dbReference>
<evidence type="ECO:0000313" key="16">
    <source>
        <dbReference type="EMBL" id="PPE72555.1"/>
    </source>
</evidence>
<dbReference type="PROSITE" id="PS51379">
    <property type="entry name" value="4FE4S_FER_2"/>
    <property type="match status" value="1"/>
</dbReference>
<dbReference type="GO" id="GO:0046872">
    <property type="term" value="F:metal ion binding"/>
    <property type="evidence" value="ECO:0007669"/>
    <property type="project" value="UniProtKB-KW"/>
</dbReference>
<dbReference type="SUPFAM" id="SSF54373">
    <property type="entry name" value="FAD-linked reductases, C-terminal domain"/>
    <property type="match status" value="1"/>
</dbReference>
<evidence type="ECO:0000256" key="10">
    <source>
        <dbReference type="ARBA" id="ARBA00023004"/>
    </source>
</evidence>
<dbReference type="InterPro" id="IPR003953">
    <property type="entry name" value="FAD-dep_OxRdtase_2_FAD-bd"/>
</dbReference>
<dbReference type="SUPFAM" id="SSF54862">
    <property type="entry name" value="4Fe-4S ferredoxins"/>
    <property type="match status" value="1"/>
</dbReference>
<dbReference type="PANTHER" id="PTHR10617">
    <property type="entry name" value="ELECTRON TRANSFER FLAVOPROTEIN-UBIQUINONE OXIDOREDUCTASE"/>
    <property type="match status" value="1"/>
</dbReference>
<dbReference type="Pfam" id="PF21162">
    <property type="entry name" value="ETFQO_UQ-bd"/>
    <property type="match status" value="1"/>
</dbReference>
<comment type="cofactor">
    <cofactor evidence="14">
        <name>[4Fe-4S] cluster</name>
        <dbReference type="ChEBI" id="CHEBI:49883"/>
    </cofactor>
    <text evidence="14">Binds 1 [4Fe-4S] cluster.</text>
</comment>
<keyword evidence="9 14" id="KW-0560">Oxidoreductase</keyword>
<sequence length="546" mass="59684">MEYDVLVVGGGPAGLSAAIRLKQKAAEAGKEINVCLVEKGSEVGAHILSGAVFEPRALNELFPDWKEKGAPLNTPVVGDDIYFFRSETAAFKMPNLFVPKPMHNEGNYIISLANLCRWMKDQAEALGVEVYAEFAAQTPIVEDGVVKGVTLGDKGVNHKGEQTSDYAPGMELRAKYTLFAEGCRGHIGKQLIEQYQLAKGKDPQHYAIGIKEIWTIPAEQHKPGLVVHGAGWPLNLLGTEALGGSFLYHLENNTVVCGLIVDLSYTNPYLSPYDEFQRFKHHPKIAQYLQGGKRVGYGARALVKGGLNSLPKQTFPGGLLIGDDAGTLNFAKIKGSHTAMKSGMLGAETVAEALFAGSEGGDELTGYQQKFESSWLYEELYKSRNFGVFLHKFGSLIGGAINYIEQNWFGGKFPWTFHDLKLDHAALKPAAQSQKIEYPKADGKLSFDKLSSVFLSSTNHAEDQPVHLVLKDKTIPIAKNLPMYDEPAQRYCPAGVYEVVGEGQDKRFQINAQNCVHCKTCDIKDPAQNITWVAPEGGGGPNYANM</sequence>
<dbReference type="FunFam" id="3.30.70.20:FF:000012">
    <property type="entry name" value="Electron transfer flavoprotein-ubiquinone oxidoreductase, mitochondrial"/>
    <property type="match status" value="1"/>
</dbReference>
<comment type="catalytic activity">
    <reaction evidence="13 14">
        <text>a ubiquinone + reduced [electron-transfer flavoprotein] = a ubiquinol + oxidized [electron-transfer flavoprotein] + H(+)</text>
        <dbReference type="Rhea" id="RHEA:24052"/>
        <dbReference type="Rhea" id="RHEA-COMP:9565"/>
        <dbReference type="Rhea" id="RHEA-COMP:9566"/>
        <dbReference type="Rhea" id="RHEA-COMP:10685"/>
        <dbReference type="Rhea" id="RHEA-COMP:10686"/>
        <dbReference type="ChEBI" id="CHEBI:15378"/>
        <dbReference type="ChEBI" id="CHEBI:16389"/>
        <dbReference type="ChEBI" id="CHEBI:17976"/>
        <dbReference type="ChEBI" id="CHEBI:57692"/>
        <dbReference type="ChEBI" id="CHEBI:58307"/>
        <dbReference type="EC" id="1.5.5.1"/>
    </reaction>
</comment>
<dbReference type="InterPro" id="IPR007859">
    <property type="entry name" value="ETF-QO/FixX_C"/>
</dbReference>
<evidence type="ECO:0000256" key="6">
    <source>
        <dbReference type="ARBA" id="ARBA00022723"/>
    </source>
</evidence>
<dbReference type="Gene3D" id="3.30.70.20">
    <property type="match status" value="1"/>
</dbReference>
<dbReference type="InterPro" id="IPR036188">
    <property type="entry name" value="FAD/NAD-bd_sf"/>
</dbReference>
<evidence type="ECO:0000256" key="13">
    <source>
        <dbReference type="ARBA" id="ARBA00052682"/>
    </source>
</evidence>
<evidence type="ECO:0000256" key="8">
    <source>
        <dbReference type="ARBA" id="ARBA00022982"/>
    </source>
</evidence>
<feature type="domain" description="4Fe-4S ferredoxin-type" evidence="15">
    <location>
        <begin position="506"/>
        <end position="535"/>
    </location>
</feature>
<keyword evidence="12 14" id="KW-0830">Ubiquinone</keyword>
<dbReference type="EC" id="1.5.5.1" evidence="14"/>
<dbReference type="Pfam" id="PF05187">
    <property type="entry name" value="Fer4_ETF_QO"/>
    <property type="match status" value="1"/>
</dbReference>
<dbReference type="GO" id="GO:0051539">
    <property type="term" value="F:4 iron, 4 sulfur cluster binding"/>
    <property type="evidence" value="ECO:0007669"/>
    <property type="project" value="UniProtKB-UniRule"/>
</dbReference>
<keyword evidence="3 14" id="KW-0813">Transport</keyword>
<name>A0A2S5TC52_9GAMM</name>
<dbReference type="Gene3D" id="3.30.9.90">
    <property type="match status" value="1"/>
</dbReference>
<evidence type="ECO:0000256" key="9">
    <source>
        <dbReference type="ARBA" id="ARBA00023002"/>
    </source>
</evidence>
<protein>
    <recommendedName>
        <fullName evidence="14">Electron transfer flavoprotein-ubiquinone oxidoreductase</fullName>
        <shortName evidence="14">ETF-QO</shortName>
        <ecNumber evidence="14">1.5.5.1</ecNumber>
    </recommendedName>
</protein>
<dbReference type="PANTHER" id="PTHR10617:SF107">
    <property type="entry name" value="ELECTRON TRANSFER FLAVOPROTEIN-UBIQUINONE OXIDOREDUCTASE, MITOCHONDRIAL"/>
    <property type="match status" value="1"/>
</dbReference>
<accession>A0A2S5TC52</accession>
<reference evidence="16 17" key="1">
    <citation type="submission" date="2018-02" db="EMBL/GenBank/DDBJ databases">
        <title>Genome sequencing of Solimonas sp. HR-BB.</title>
        <authorList>
            <person name="Lee Y."/>
            <person name="Jeon C.O."/>
        </authorList>
    </citation>
    <scope>NUCLEOTIDE SEQUENCE [LARGE SCALE GENOMIC DNA]</scope>
    <source>
        <strain evidence="16 17">HR-BB</strain>
    </source>
</reference>
<evidence type="ECO:0000256" key="5">
    <source>
        <dbReference type="ARBA" id="ARBA00022630"/>
    </source>
</evidence>
<dbReference type="InterPro" id="IPR040156">
    <property type="entry name" value="ETF-QO"/>
</dbReference>
<comment type="caution">
    <text evidence="16">The sequence shown here is derived from an EMBL/GenBank/DDBJ whole genome shotgun (WGS) entry which is preliminary data.</text>
</comment>
<proteinExistence type="predicted"/>
<comment type="function">
    <text evidence="2 14">Accepts electrons from ETF and reduces ubiquinone.</text>
</comment>
<dbReference type="EMBL" id="PSNW01000011">
    <property type="protein sequence ID" value="PPE72555.1"/>
    <property type="molecule type" value="Genomic_DNA"/>
</dbReference>
<gene>
    <name evidence="16" type="ORF">C3942_17400</name>
</gene>
<evidence type="ECO:0000259" key="15">
    <source>
        <dbReference type="PROSITE" id="PS51379"/>
    </source>
</evidence>
<evidence type="ECO:0000256" key="7">
    <source>
        <dbReference type="ARBA" id="ARBA00022827"/>
    </source>
</evidence>
<keyword evidence="5 14" id="KW-0285">Flavoprotein</keyword>
<dbReference type="AlphaFoldDB" id="A0A2S5TC52"/>
<dbReference type="Pfam" id="PF00890">
    <property type="entry name" value="FAD_binding_2"/>
    <property type="match status" value="1"/>
</dbReference>
<evidence type="ECO:0000256" key="2">
    <source>
        <dbReference type="ARBA" id="ARBA00002819"/>
    </source>
</evidence>
<dbReference type="SUPFAM" id="SSF51905">
    <property type="entry name" value="FAD/NAD(P)-binding domain"/>
    <property type="match status" value="1"/>
</dbReference>
<keyword evidence="17" id="KW-1185">Reference proteome</keyword>
<evidence type="ECO:0000256" key="4">
    <source>
        <dbReference type="ARBA" id="ARBA00022485"/>
    </source>
</evidence>
<evidence type="ECO:0000313" key="17">
    <source>
        <dbReference type="Proteomes" id="UP000238220"/>
    </source>
</evidence>
<keyword evidence="7 14" id="KW-0274">FAD</keyword>
<dbReference type="GO" id="GO:0004174">
    <property type="term" value="F:electron-transferring-flavoprotein dehydrogenase activity"/>
    <property type="evidence" value="ECO:0007669"/>
    <property type="project" value="UniProtKB-UniRule"/>
</dbReference>
<keyword evidence="11 14" id="KW-0411">Iron-sulfur</keyword>
<evidence type="ECO:0000256" key="12">
    <source>
        <dbReference type="ARBA" id="ARBA00023075"/>
    </source>
</evidence>
<dbReference type="OrthoDB" id="9766632at2"/>
<dbReference type="InterPro" id="IPR017896">
    <property type="entry name" value="4Fe4S_Fe-S-bd"/>
</dbReference>
<evidence type="ECO:0000256" key="14">
    <source>
        <dbReference type="RuleBase" id="RU366068"/>
    </source>
</evidence>
<keyword evidence="6 14" id="KW-0479">Metal-binding</keyword>
<keyword evidence="10 14" id="KW-0408">Iron</keyword>
<evidence type="ECO:0000256" key="1">
    <source>
        <dbReference type="ARBA" id="ARBA00001974"/>
    </source>
</evidence>
<evidence type="ECO:0000256" key="11">
    <source>
        <dbReference type="ARBA" id="ARBA00023014"/>
    </source>
</evidence>
<dbReference type="InterPro" id="IPR049398">
    <property type="entry name" value="ETF-QO/FixC_UQ-bd"/>
</dbReference>
<evidence type="ECO:0000256" key="3">
    <source>
        <dbReference type="ARBA" id="ARBA00022448"/>
    </source>
</evidence>
<dbReference type="PRINTS" id="PR00420">
    <property type="entry name" value="RNGMNOXGNASE"/>
</dbReference>
<organism evidence="16 17">
    <name type="scientific">Solimonas fluminis</name>
    <dbReference type="NCBI Taxonomy" id="2086571"/>
    <lineage>
        <taxon>Bacteria</taxon>
        <taxon>Pseudomonadati</taxon>
        <taxon>Pseudomonadota</taxon>
        <taxon>Gammaproteobacteria</taxon>
        <taxon>Nevskiales</taxon>
        <taxon>Nevskiaceae</taxon>
        <taxon>Solimonas</taxon>
    </lineage>
</organism>
<dbReference type="Gene3D" id="3.50.50.60">
    <property type="entry name" value="FAD/NAD(P)-binding domain"/>
    <property type="match status" value="1"/>
</dbReference>